<sequence length="203" mass="23938">MWYLYLNRDQQYLRSYRTHNLWLDQYQKKMRTPRVHNFHIGIFKRLGKTYSGSRVMACLWGFTVFAMIKFAVQFSKTPAEDKKGVESYNRLVSIFSKNKYGYHTRIMSDFDLLLEAVLNERFIDDSSAYYDDPVLQKEIEDMELGLNSDFAEADVKHLLKDKDDGHHGSNRCMRYPGRFGTNYDKSDDLSVYKVLPKGQKPLV</sequence>
<accession>A0A078A0T2</accession>
<dbReference type="OrthoDB" id="316021at2759"/>
<dbReference type="Proteomes" id="UP000039865">
    <property type="component" value="Unassembled WGS sequence"/>
</dbReference>
<name>A0A078A0T2_STYLE</name>
<keyword evidence="2" id="KW-1185">Reference proteome</keyword>
<protein>
    <submittedName>
        <fullName evidence="1">Uncharacterized protein</fullName>
    </submittedName>
</protein>
<evidence type="ECO:0000313" key="1">
    <source>
        <dbReference type="EMBL" id="CDW75467.1"/>
    </source>
</evidence>
<dbReference type="InParanoid" id="A0A078A0T2"/>
<organism evidence="1 2">
    <name type="scientific">Stylonychia lemnae</name>
    <name type="common">Ciliate</name>
    <dbReference type="NCBI Taxonomy" id="5949"/>
    <lineage>
        <taxon>Eukaryota</taxon>
        <taxon>Sar</taxon>
        <taxon>Alveolata</taxon>
        <taxon>Ciliophora</taxon>
        <taxon>Intramacronucleata</taxon>
        <taxon>Spirotrichea</taxon>
        <taxon>Stichotrichia</taxon>
        <taxon>Sporadotrichida</taxon>
        <taxon>Oxytrichidae</taxon>
        <taxon>Stylonychinae</taxon>
        <taxon>Stylonychia</taxon>
    </lineage>
</organism>
<evidence type="ECO:0000313" key="2">
    <source>
        <dbReference type="Proteomes" id="UP000039865"/>
    </source>
</evidence>
<dbReference type="AlphaFoldDB" id="A0A078A0T2"/>
<reference evidence="1 2" key="1">
    <citation type="submission" date="2014-06" db="EMBL/GenBank/DDBJ databases">
        <authorList>
            <person name="Swart Estienne"/>
        </authorList>
    </citation>
    <scope>NUCLEOTIDE SEQUENCE [LARGE SCALE GENOMIC DNA]</scope>
    <source>
        <strain evidence="1 2">130c</strain>
    </source>
</reference>
<gene>
    <name evidence="1" type="primary">Contig8444.g9004</name>
    <name evidence="1" type="ORF">STYLEM_4457</name>
</gene>
<proteinExistence type="predicted"/>
<dbReference type="EMBL" id="CCKQ01004320">
    <property type="protein sequence ID" value="CDW75467.1"/>
    <property type="molecule type" value="Genomic_DNA"/>
</dbReference>